<dbReference type="PROSITE" id="PS51257">
    <property type="entry name" value="PROKAR_LIPOPROTEIN"/>
    <property type="match status" value="1"/>
</dbReference>
<dbReference type="AlphaFoldDB" id="A0A434AFC5"/>
<evidence type="ECO:0008006" key="3">
    <source>
        <dbReference type="Google" id="ProtNLM"/>
    </source>
</evidence>
<dbReference type="EMBL" id="RJJX01000030">
    <property type="protein sequence ID" value="RUT73048.1"/>
    <property type="molecule type" value="Genomic_DNA"/>
</dbReference>
<organism evidence="1 2">
    <name type="scientific">Ancylomarina longa</name>
    <dbReference type="NCBI Taxonomy" id="2487017"/>
    <lineage>
        <taxon>Bacteria</taxon>
        <taxon>Pseudomonadati</taxon>
        <taxon>Bacteroidota</taxon>
        <taxon>Bacteroidia</taxon>
        <taxon>Marinilabiliales</taxon>
        <taxon>Marinifilaceae</taxon>
        <taxon>Ancylomarina</taxon>
    </lineage>
</organism>
<evidence type="ECO:0000313" key="2">
    <source>
        <dbReference type="Proteomes" id="UP000282985"/>
    </source>
</evidence>
<reference evidence="1 2" key="1">
    <citation type="submission" date="2018-11" db="EMBL/GenBank/DDBJ databases">
        <title>Parancylomarina longa gen. nov., sp. nov., isolated from sediments of southern Okinawa.</title>
        <authorList>
            <person name="Fu T."/>
        </authorList>
    </citation>
    <scope>NUCLEOTIDE SEQUENCE [LARGE SCALE GENOMIC DNA]</scope>
    <source>
        <strain evidence="1 2">T3-2 S1-C</strain>
    </source>
</reference>
<sequence>MKSFLFSTIFLLVLASCQHKSPTKELSEVSNLKDSSSTIIPTIIYNPILVSDQLSAKVDEQSGLVWYNQLFWINNDSDCAASLFAYNRNGNLRKELRLSQAINLDWEDLTEDSTFLYIGDFGNNFGDRRDLRVLRLRKSQISKDSVSVQECEKLKFEWADQKDFSKRKQTHNYDCEAFFAYKDSLYFFSKNWGDHKTRMYVMSKDTSYHKLKPNCEFDVDFMVTGADIRSDGKMVALVGYKDFHTYMMILFQYQGTDFFGGKQLFVDLKSLGRAQTEGIVFGENDSLFISTEQTKLPQSLFKVEWQSWPELSGK</sequence>
<dbReference type="SUPFAM" id="SSF69304">
    <property type="entry name" value="Tricorn protease N-terminal domain"/>
    <property type="match status" value="1"/>
</dbReference>
<protein>
    <recommendedName>
        <fullName evidence="3">T9SS C-terminal target domain-containing protein</fullName>
    </recommendedName>
</protein>
<proteinExistence type="predicted"/>
<dbReference type="Proteomes" id="UP000282985">
    <property type="component" value="Unassembled WGS sequence"/>
</dbReference>
<keyword evidence="2" id="KW-1185">Reference proteome</keyword>
<dbReference type="RefSeq" id="WP_127344849.1">
    <property type="nucleotide sequence ID" value="NZ_RJJX01000030.1"/>
</dbReference>
<accession>A0A434AFC5</accession>
<dbReference type="OrthoDB" id="9798438at2"/>
<gene>
    <name evidence="1" type="ORF">DLK05_15360</name>
</gene>
<evidence type="ECO:0000313" key="1">
    <source>
        <dbReference type="EMBL" id="RUT73048.1"/>
    </source>
</evidence>
<name>A0A434AFC5_9BACT</name>
<comment type="caution">
    <text evidence="1">The sequence shown here is derived from an EMBL/GenBank/DDBJ whole genome shotgun (WGS) entry which is preliminary data.</text>
</comment>